<dbReference type="RefSeq" id="WP_022863627.1">
    <property type="nucleotide sequence ID" value="NZ_ATVG01000013.1"/>
</dbReference>
<evidence type="ECO:0000313" key="3">
    <source>
        <dbReference type="Proteomes" id="UP001220064"/>
    </source>
</evidence>
<feature type="compositionally biased region" description="Basic and acidic residues" evidence="1">
    <location>
        <begin position="221"/>
        <end position="235"/>
    </location>
</feature>
<organism evidence="2 3">
    <name type="scientific">Corynebacterium massiliense DSM 45435</name>
    <dbReference type="NCBI Taxonomy" id="1121364"/>
    <lineage>
        <taxon>Bacteria</taxon>
        <taxon>Bacillati</taxon>
        <taxon>Actinomycetota</taxon>
        <taxon>Actinomycetes</taxon>
        <taxon>Mycobacteriales</taxon>
        <taxon>Corynebacteriaceae</taxon>
        <taxon>Corynebacterium</taxon>
    </lineage>
</organism>
<evidence type="ECO:0000256" key="1">
    <source>
        <dbReference type="SAM" id="MobiDB-lite"/>
    </source>
</evidence>
<evidence type="ECO:0000313" key="2">
    <source>
        <dbReference type="EMBL" id="WCZ32026.1"/>
    </source>
</evidence>
<dbReference type="Proteomes" id="UP001220064">
    <property type="component" value="Chromosome"/>
</dbReference>
<proteinExistence type="predicted"/>
<sequence length="235" mass="23793">MCTRHIGIGKLVSAKDSASAVAKTIRAGVLSLTAATLVAGCSSADDAADAGDDAAGSNAPAPTETAATATTTAPPSGEDKASESPSPTSSAAESSQASAAASSSARAGDMPEDVAEAYAAFHTLAPKSLFEDFESCEAGGMQGSYNCTGPKAGQWQLSDSTAKAAQSTQVLTELRSSKVVEDKGSRVVGWSTLGSTAIITLVDNDEGLVMQQMTSLDQEDPEKRLEELGLVKADK</sequence>
<dbReference type="EMBL" id="CP063189">
    <property type="protein sequence ID" value="WCZ32026.1"/>
    <property type="molecule type" value="Genomic_DNA"/>
</dbReference>
<keyword evidence="3" id="KW-1185">Reference proteome</keyword>
<feature type="region of interest" description="Disordered" evidence="1">
    <location>
        <begin position="214"/>
        <end position="235"/>
    </location>
</feature>
<accession>A0ABY7U5T2</accession>
<gene>
    <name evidence="2" type="ORF">CMASS_02835</name>
</gene>
<evidence type="ECO:0008006" key="4">
    <source>
        <dbReference type="Google" id="ProtNLM"/>
    </source>
</evidence>
<name>A0ABY7U5T2_9CORY</name>
<reference evidence="2 3" key="1">
    <citation type="submission" date="2020-10" db="EMBL/GenBank/DDBJ databases">
        <title>Complete genome sequence of Corynebacterium massiliense DSM 45435, type strain of Corynebacterium massiliense.</title>
        <authorList>
            <person name="Busche T."/>
            <person name="Kalinowski J."/>
            <person name="Ruckert C."/>
        </authorList>
    </citation>
    <scope>NUCLEOTIDE SEQUENCE [LARGE SCALE GENOMIC DNA]</scope>
    <source>
        <strain evidence="2 3">DSM 45435</strain>
    </source>
</reference>
<feature type="compositionally biased region" description="Low complexity" evidence="1">
    <location>
        <begin position="53"/>
        <end position="75"/>
    </location>
</feature>
<feature type="compositionally biased region" description="Low complexity" evidence="1">
    <location>
        <begin position="83"/>
        <end position="107"/>
    </location>
</feature>
<protein>
    <recommendedName>
        <fullName evidence="4">Beta-N-acetylglucosaminidase</fullName>
    </recommendedName>
</protein>
<feature type="region of interest" description="Disordered" evidence="1">
    <location>
        <begin position="46"/>
        <end position="108"/>
    </location>
</feature>